<organism evidence="2 3">
    <name type="scientific">Bodo saltans</name>
    <name type="common">Flagellated protozoan</name>
    <dbReference type="NCBI Taxonomy" id="75058"/>
    <lineage>
        <taxon>Eukaryota</taxon>
        <taxon>Discoba</taxon>
        <taxon>Euglenozoa</taxon>
        <taxon>Kinetoplastea</taxon>
        <taxon>Metakinetoplastina</taxon>
        <taxon>Eubodonida</taxon>
        <taxon>Bodonidae</taxon>
        <taxon>Bodo</taxon>
    </lineage>
</organism>
<proteinExistence type="predicted"/>
<dbReference type="VEuPathDB" id="TriTrypDB:BSAL_90565"/>
<reference evidence="3" key="1">
    <citation type="submission" date="2015-09" db="EMBL/GenBank/DDBJ databases">
        <authorList>
            <consortium name="Pathogen Informatics"/>
        </authorList>
    </citation>
    <scope>NUCLEOTIDE SEQUENCE [LARGE SCALE GENOMIC DNA]</scope>
    <source>
        <strain evidence="3">Lake Konstanz</strain>
    </source>
</reference>
<keyword evidence="1" id="KW-1133">Transmembrane helix</keyword>
<name>A0A0S4J7B0_BODSA</name>
<dbReference type="AlphaFoldDB" id="A0A0S4J7B0"/>
<evidence type="ECO:0000313" key="2">
    <source>
        <dbReference type="EMBL" id="CUG85726.1"/>
    </source>
</evidence>
<dbReference type="Proteomes" id="UP000051952">
    <property type="component" value="Unassembled WGS sequence"/>
</dbReference>
<keyword evidence="1" id="KW-0812">Transmembrane</keyword>
<sequence length="105" mass="12084">MPDDHRVLFPLDSGAYSSLHFCYLLCYVLAVMFLDVSPFLYQKRRTCLVHVYLLLKVHVAFVFAAKRICVSVNLCFADDRNVKRSRNASSLSSIQLLLTPYLLPR</sequence>
<protein>
    <submittedName>
        <fullName evidence="2">Membrane-associated protein, putative</fullName>
    </submittedName>
</protein>
<dbReference type="EMBL" id="CYKH01001188">
    <property type="protein sequence ID" value="CUG85726.1"/>
    <property type="molecule type" value="Genomic_DNA"/>
</dbReference>
<feature type="transmembrane region" description="Helical" evidence="1">
    <location>
        <begin position="15"/>
        <end position="34"/>
    </location>
</feature>
<keyword evidence="1" id="KW-0472">Membrane</keyword>
<gene>
    <name evidence="2" type="ORF">BSAL_90565</name>
</gene>
<keyword evidence="3" id="KW-1185">Reference proteome</keyword>
<evidence type="ECO:0000313" key="3">
    <source>
        <dbReference type="Proteomes" id="UP000051952"/>
    </source>
</evidence>
<evidence type="ECO:0000256" key="1">
    <source>
        <dbReference type="SAM" id="Phobius"/>
    </source>
</evidence>
<accession>A0A0S4J7B0</accession>